<keyword evidence="1" id="KW-0732">Signal</keyword>
<feature type="signal peptide" evidence="1">
    <location>
        <begin position="1"/>
        <end position="20"/>
    </location>
</feature>
<dbReference type="EMBL" id="JBHSWD010000006">
    <property type="protein sequence ID" value="MFC6593176.1"/>
    <property type="molecule type" value="Genomic_DNA"/>
</dbReference>
<evidence type="ECO:0000313" key="2">
    <source>
        <dbReference type="EMBL" id="MFC6593176.1"/>
    </source>
</evidence>
<dbReference type="Proteomes" id="UP001596297">
    <property type="component" value="Unassembled WGS sequence"/>
</dbReference>
<proteinExistence type="predicted"/>
<sequence length="331" mass="36161">MKALAYALPLLLALAAPVEAVTLTPLPTQSLSFAAGKDVQPLAFSPDSLQLLTTDAAGLTLWQVEGMKPIWRSTVRPDWFPWNTEWDGQTLTLRHYDGRQVQLDRNSGRELGQGRWQPPAEVLAQLGLKSAAGLRALGGSLWQEDPAQPLPFEIDPGKLVGYYAQSGNQLALKPPEFAPVHLLPAGGPQHLQTVYPARAFAGPDHRFMPGLSFSPDGRWLAWSSQRRVTLWNVQNGEKVAVLRPDPYQHDSDELRMVWSPAGDVLSVYSMRDLWRYRTPGAGQPAAAFTLLDQTPAPKDALIRTVSAAGTLTSGTGVPCCSVRRGHRKPAP</sequence>
<dbReference type="InterPro" id="IPR015943">
    <property type="entry name" value="WD40/YVTN_repeat-like_dom_sf"/>
</dbReference>
<dbReference type="SUPFAM" id="SSF82171">
    <property type="entry name" value="DPP6 N-terminal domain-like"/>
    <property type="match status" value="1"/>
</dbReference>
<accession>A0ABW1YFQ3</accession>
<dbReference type="InterPro" id="IPR011659">
    <property type="entry name" value="WD40"/>
</dbReference>
<name>A0ABW1YFQ3_9DEIO</name>
<dbReference type="Pfam" id="PF07676">
    <property type="entry name" value="PD40"/>
    <property type="match status" value="1"/>
</dbReference>
<evidence type="ECO:0000256" key="1">
    <source>
        <dbReference type="SAM" id="SignalP"/>
    </source>
</evidence>
<protein>
    <submittedName>
        <fullName evidence="2">Uncharacterized protein</fullName>
    </submittedName>
</protein>
<keyword evidence="3" id="KW-1185">Reference proteome</keyword>
<dbReference type="Gene3D" id="2.130.10.10">
    <property type="entry name" value="YVTN repeat-like/Quinoprotein amine dehydrogenase"/>
    <property type="match status" value="1"/>
</dbReference>
<comment type="caution">
    <text evidence="2">The sequence shown here is derived from an EMBL/GenBank/DDBJ whole genome shotgun (WGS) entry which is preliminary data.</text>
</comment>
<reference evidence="3" key="1">
    <citation type="journal article" date="2019" name="Int. J. Syst. Evol. Microbiol.">
        <title>The Global Catalogue of Microorganisms (GCM) 10K type strain sequencing project: providing services to taxonomists for standard genome sequencing and annotation.</title>
        <authorList>
            <consortium name="The Broad Institute Genomics Platform"/>
            <consortium name="The Broad Institute Genome Sequencing Center for Infectious Disease"/>
            <person name="Wu L."/>
            <person name="Ma J."/>
        </authorList>
    </citation>
    <scope>NUCLEOTIDE SEQUENCE [LARGE SCALE GENOMIC DNA]</scope>
    <source>
        <strain evidence="3">CGMCC 1.15772</strain>
    </source>
</reference>
<organism evidence="2 3">
    <name type="scientific">Deinococcus lacus</name>
    <dbReference type="NCBI Taxonomy" id="392561"/>
    <lineage>
        <taxon>Bacteria</taxon>
        <taxon>Thermotogati</taxon>
        <taxon>Deinococcota</taxon>
        <taxon>Deinococci</taxon>
        <taxon>Deinococcales</taxon>
        <taxon>Deinococcaceae</taxon>
        <taxon>Deinococcus</taxon>
    </lineage>
</organism>
<gene>
    <name evidence="2" type="ORF">ACFP81_14915</name>
</gene>
<evidence type="ECO:0000313" key="3">
    <source>
        <dbReference type="Proteomes" id="UP001596297"/>
    </source>
</evidence>
<feature type="chain" id="PRO_5047501273" evidence="1">
    <location>
        <begin position="21"/>
        <end position="331"/>
    </location>
</feature>
<dbReference type="RefSeq" id="WP_380084249.1">
    <property type="nucleotide sequence ID" value="NZ_JBHSWD010000006.1"/>
</dbReference>